<protein>
    <submittedName>
        <fullName evidence="1">Uncharacterized protein</fullName>
    </submittedName>
</protein>
<evidence type="ECO:0000313" key="1">
    <source>
        <dbReference type="EnsemblPlants" id="AVESA.00010b.r2.5DG0992740.1.CDS"/>
    </source>
</evidence>
<organism evidence="1 2">
    <name type="scientific">Avena sativa</name>
    <name type="common">Oat</name>
    <dbReference type="NCBI Taxonomy" id="4498"/>
    <lineage>
        <taxon>Eukaryota</taxon>
        <taxon>Viridiplantae</taxon>
        <taxon>Streptophyta</taxon>
        <taxon>Embryophyta</taxon>
        <taxon>Tracheophyta</taxon>
        <taxon>Spermatophyta</taxon>
        <taxon>Magnoliopsida</taxon>
        <taxon>Liliopsida</taxon>
        <taxon>Poales</taxon>
        <taxon>Poaceae</taxon>
        <taxon>BOP clade</taxon>
        <taxon>Pooideae</taxon>
        <taxon>Poodae</taxon>
        <taxon>Poeae</taxon>
        <taxon>Poeae Chloroplast Group 1 (Aveneae type)</taxon>
        <taxon>Aveninae</taxon>
        <taxon>Avena</taxon>
    </lineage>
</organism>
<evidence type="ECO:0000313" key="2">
    <source>
        <dbReference type="Proteomes" id="UP001732700"/>
    </source>
</evidence>
<name>A0ACD5YJL0_AVESA</name>
<reference evidence="1" key="2">
    <citation type="submission" date="2025-09" db="UniProtKB">
        <authorList>
            <consortium name="EnsemblPlants"/>
        </authorList>
    </citation>
    <scope>IDENTIFICATION</scope>
</reference>
<dbReference type="EnsemblPlants" id="AVESA.00010b.r2.5DG0992740.1">
    <property type="protein sequence ID" value="AVESA.00010b.r2.5DG0992740.1.CDS"/>
    <property type="gene ID" value="AVESA.00010b.r2.5DG0992740"/>
</dbReference>
<dbReference type="Proteomes" id="UP001732700">
    <property type="component" value="Chromosome 5D"/>
</dbReference>
<accession>A0ACD5YJL0</accession>
<proteinExistence type="predicted"/>
<keyword evidence="2" id="KW-1185">Reference proteome</keyword>
<reference evidence="1" key="1">
    <citation type="submission" date="2021-05" db="EMBL/GenBank/DDBJ databases">
        <authorList>
            <person name="Scholz U."/>
            <person name="Mascher M."/>
            <person name="Fiebig A."/>
        </authorList>
    </citation>
    <scope>NUCLEOTIDE SEQUENCE [LARGE SCALE GENOMIC DNA]</scope>
</reference>
<sequence>MLGTCTHRTAPPLLAWHFRSHCHSHSHSHRRELRGRPLPSRLPPLRCFSGRPPPEAVATMAAAAVGEMVWVPILEEGVFRFDASEDARVAAGPSLSFAEPARREVQRAGGDCPSVLPACEVAGNVQKVVIKLPSGTSLYGTGEASGPLERTGKRVFTWNTDAWGFGPGTTSLYQSHPWVLAVLPDGRAFGVLADTTRRCDIDLRQECTVKFSAPSAYPVITFGPFNSPAEVMTSLSHAIGTVSMPPKWSLGYHQCRWSYDSSEKVLKVVRTFREKGIPCDVVWMDIDYMDGFRCFTFDSNRFPDPKSMVNDLHSIGCKSIWMLDPGIKKENGYFVYDSGSKNDVWIKKEDDSPYIGEVWPGDCVFPDFTCERTRTWWASLVEDFVSNGVDGIWNDMNEPAVFKTTTKTMPESNIHRGDEDIGGVQNHSYYHNAYGMLMARSTYEGMAMSSTDKRPFVLTRAGFIGSQSYAATWTGDNLSNWDHMHMSLPMVLQLGLSGQPLSGPDIGGFAGNATPKLFGRWMGVGALFPFSRGHSETGSIDHEPCPFVQIKKNLKITNNQKIAIDLCTTYNCEEVCRLALLRRYRLLPHIYTLFYLSHKKGTPVAAPLFFADSQDPELRKIETSFLLGPLLICASTVPTKGAHECVHKLPKGVWSPFDFGDSHPDLPVMYLQGGAILPVGLPIKHVGEASLEDDLSLLVSLDENGKAEGVLFEDAGDGYGFTQGNYLLTYYVAEVHSNVVSVKVLKTEGSWKRPKRNLNISILLGGGAMISSSGVDGEELHLTMPPQSEVSSLVATSELELKRRLEMIRPIPDIDEPSGQQGAELSKIPVDLKSGDWLLKVVPWIGGRIISMTHLPTDSQWLHSRIEINGYEEYSGTEYRSAGCTEEYKVVKRYTEQSGEEESICLEGDIGGGLVLQRHISILQDNAKIVQIDSSIQARSVGAGSGGFSRLVCLRVHPTFTLLHPTEVVVAFTAINGSKQEVSPESGEVTFEGDLRPNGEWMLVDKCAGLSLVNRFEISQVSKCLVHWGTGDLNMELWSEERPVSKDTPLRICHHYELKQTS</sequence>